<dbReference type="GO" id="GO:0005634">
    <property type="term" value="C:nucleus"/>
    <property type="evidence" value="ECO:0007669"/>
    <property type="project" value="UniProtKB-SubCell"/>
</dbReference>
<dbReference type="AlphaFoldDB" id="A0AAD1UGA4"/>
<dbReference type="EMBL" id="CAMPGE010009954">
    <property type="protein sequence ID" value="CAI2368813.1"/>
    <property type="molecule type" value="Genomic_DNA"/>
</dbReference>
<protein>
    <recommendedName>
        <fullName evidence="3">Homeobox domain-containing protein</fullName>
    </recommendedName>
</protein>
<dbReference type="PROSITE" id="PS50071">
    <property type="entry name" value="HOMEOBOX_2"/>
    <property type="match status" value="1"/>
</dbReference>
<feature type="region of interest" description="Disordered" evidence="2">
    <location>
        <begin position="337"/>
        <end position="358"/>
    </location>
</feature>
<dbReference type="GO" id="GO:0003677">
    <property type="term" value="F:DNA binding"/>
    <property type="evidence" value="ECO:0007669"/>
    <property type="project" value="UniProtKB-UniRule"/>
</dbReference>
<dbReference type="Proteomes" id="UP001295684">
    <property type="component" value="Unassembled WGS sequence"/>
</dbReference>
<keyword evidence="5" id="KW-1185">Reference proteome</keyword>
<evidence type="ECO:0000256" key="1">
    <source>
        <dbReference type="PROSITE-ProRule" id="PRU00108"/>
    </source>
</evidence>
<keyword evidence="1" id="KW-0238">DNA-binding</keyword>
<comment type="subcellular location">
    <subcellularLocation>
        <location evidence="1">Nucleus</location>
    </subcellularLocation>
</comment>
<name>A0AAD1UGA4_EUPCR</name>
<evidence type="ECO:0000313" key="5">
    <source>
        <dbReference type="Proteomes" id="UP001295684"/>
    </source>
</evidence>
<feature type="compositionally biased region" description="Polar residues" evidence="2">
    <location>
        <begin position="346"/>
        <end position="358"/>
    </location>
</feature>
<sequence>METKSMDSFFDILNLNDTKRASQLCQKLEECNNEDKKAYFAKIIEECTYNQTSNPPKNLKISASKKRMRKKTKEELKLLEYFLEQDSKWTRKTVTTAAKVLGLTTYQVYKWGYDRKNKRELKCATQFLKELEITNSMIDKINKFDHGINDEIGEDLNQKVEDLFISTEKSRNSMARRTEIPIGELSMHKDLLHNSRLDIDPDYSPFDAPATGCEGPFKITKVPRNNRHGTKFPKICSSSPAKGLDFDIIDRMSDYQKYKDLKSESKDIIERYSDITNDKSSTSFINESDEDAASPFQVKSPELSKQLNEIEELLSKDSKHGDYFDCANMLDGVSLPGCSNEDSDGQEYSKSPEFDQSSYQTDRGLYLKNVQSDLQSIEAVFF</sequence>
<accession>A0AAD1UGA4</accession>
<reference evidence="4" key="1">
    <citation type="submission" date="2023-07" db="EMBL/GenBank/DDBJ databases">
        <authorList>
            <consortium name="AG Swart"/>
            <person name="Singh M."/>
            <person name="Singh A."/>
            <person name="Seah K."/>
            <person name="Emmerich C."/>
        </authorList>
    </citation>
    <scope>NUCLEOTIDE SEQUENCE</scope>
    <source>
        <strain evidence="4">DP1</strain>
    </source>
</reference>
<feature type="DNA-binding region" description="Homeobox" evidence="1">
    <location>
        <begin position="64"/>
        <end position="123"/>
    </location>
</feature>
<proteinExistence type="predicted"/>
<gene>
    <name evidence="4" type="ORF">ECRASSUSDP1_LOCUS10109</name>
</gene>
<dbReference type="InterPro" id="IPR001356">
    <property type="entry name" value="HD"/>
</dbReference>
<keyword evidence="1" id="KW-0371">Homeobox</keyword>
<feature type="domain" description="Homeobox" evidence="3">
    <location>
        <begin position="62"/>
        <end position="122"/>
    </location>
</feature>
<comment type="caution">
    <text evidence="4">The sequence shown here is derived from an EMBL/GenBank/DDBJ whole genome shotgun (WGS) entry which is preliminary data.</text>
</comment>
<evidence type="ECO:0000259" key="3">
    <source>
        <dbReference type="PROSITE" id="PS50071"/>
    </source>
</evidence>
<evidence type="ECO:0000313" key="4">
    <source>
        <dbReference type="EMBL" id="CAI2368813.1"/>
    </source>
</evidence>
<organism evidence="4 5">
    <name type="scientific">Euplotes crassus</name>
    <dbReference type="NCBI Taxonomy" id="5936"/>
    <lineage>
        <taxon>Eukaryota</taxon>
        <taxon>Sar</taxon>
        <taxon>Alveolata</taxon>
        <taxon>Ciliophora</taxon>
        <taxon>Intramacronucleata</taxon>
        <taxon>Spirotrichea</taxon>
        <taxon>Hypotrichia</taxon>
        <taxon>Euplotida</taxon>
        <taxon>Euplotidae</taxon>
        <taxon>Moneuplotes</taxon>
    </lineage>
</organism>
<keyword evidence="1" id="KW-0539">Nucleus</keyword>
<evidence type="ECO:0000256" key="2">
    <source>
        <dbReference type="SAM" id="MobiDB-lite"/>
    </source>
</evidence>